<dbReference type="OrthoDB" id="10266972at2759"/>
<evidence type="ECO:0000256" key="2">
    <source>
        <dbReference type="ARBA" id="ARBA00022475"/>
    </source>
</evidence>
<dbReference type="AlphaFoldDB" id="A0A7J6MZP2"/>
<feature type="domain" description="Glycine transporter" evidence="8">
    <location>
        <begin position="43"/>
        <end position="115"/>
    </location>
</feature>
<evidence type="ECO:0000256" key="3">
    <source>
        <dbReference type="ARBA" id="ARBA00022692"/>
    </source>
</evidence>
<comment type="caution">
    <text evidence="9">The sequence shown here is derived from an EMBL/GenBank/DDBJ whole genome shotgun (WGS) entry which is preliminary data.</text>
</comment>
<dbReference type="Proteomes" id="UP000591131">
    <property type="component" value="Unassembled WGS sequence"/>
</dbReference>
<evidence type="ECO:0000313" key="10">
    <source>
        <dbReference type="Proteomes" id="UP000591131"/>
    </source>
</evidence>
<evidence type="ECO:0000259" key="8">
    <source>
        <dbReference type="Pfam" id="PF03458"/>
    </source>
</evidence>
<sequence>MNRIRLSLFHREFCTSRSAPKPLQPPHTMPRYPNFTSGGILRFCDYTGTVSFASSGALVAGVAGMDIVGCIAVGTITAIGGGTIRDVIFGHQRPFWLDEHEYLWLSLLAAGLTYTQYKRLDSAELRKDYSTLIDWTDHVGVAAFAVIGTMNAIRALGGLRVAAFPHCVIAGVMTATFGGAVRDVVTGRPIRIFHNRQSLYAAAAALTSFSYLMLSLYTRGSIAIFGSLWFGIGLRWICTNYGVTTPNMKLPVEAYFYITAEDKISKKSLLKCRGGPSFDSKPKTRTQQRIERSQVVEQPDSFKLSRVETQTAKAIS</sequence>
<name>A0A7J6MZP2_PERCH</name>
<evidence type="ECO:0000256" key="1">
    <source>
        <dbReference type="ARBA" id="ARBA00004651"/>
    </source>
</evidence>
<proteinExistence type="predicted"/>
<dbReference type="PANTHER" id="PTHR30506">
    <property type="entry name" value="INNER MEMBRANE PROTEIN"/>
    <property type="match status" value="1"/>
</dbReference>
<evidence type="ECO:0000313" key="9">
    <source>
        <dbReference type="EMBL" id="KAF4676680.1"/>
    </source>
</evidence>
<feature type="transmembrane region" description="Helical" evidence="7">
    <location>
        <begin position="220"/>
        <end position="238"/>
    </location>
</feature>
<feature type="region of interest" description="Disordered" evidence="6">
    <location>
        <begin position="275"/>
        <end position="302"/>
    </location>
</feature>
<keyword evidence="10" id="KW-1185">Reference proteome</keyword>
<keyword evidence="3 7" id="KW-0812">Transmembrane</keyword>
<protein>
    <recommendedName>
        <fullName evidence="8">Glycine transporter domain-containing protein</fullName>
    </recommendedName>
</protein>
<feature type="transmembrane region" description="Helical" evidence="7">
    <location>
        <begin position="163"/>
        <end position="185"/>
    </location>
</feature>
<evidence type="ECO:0000256" key="4">
    <source>
        <dbReference type="ARBA" id="ARBA00022989"/>
    </source>
</evidence>
<keyword evidence="5 7" id="KW-0472">Membrane</keyword>
<accession>A0A7J6MZP2</accession>
<dbReference type="GO" id="GO:0005886">
    <property type="term" value="C:plasma membrane"/>
    <property type="evidence" value="ECO:0007669"/>
    <property type="project" value="UniProtKB-SubCell"/>
</dbReference>
<dbReference type="EMBL" id="JAAPAO010000031">
    <property type="protein sequence ID" value="KAF4676680.1"/>
    <property type="molecule type" value="Genomic_DNA"/>
</dbReference>
<feature type="domain" description="Glycine transporter" evidence="8">
    <location>
        <begin position="135"/>
        <end position="214"/>
    </location>
</feature>
<reference evidence="9 10" key="1">
    <citation type="submission" date="2020-04" db="EMBL/GenBank/DDBJ databases">
        <title>Perkinsus chesapeaki whole genome sequence.</title>
        <authorList>
            <person name="Bogema D.R."/>
        </authorList>
    </citation>
    <scope>NUCLEOTIDE SEQUENCE [LARGE SCALE GENOMIC DNA]</scope>
    <source>
        <strain evidence="9">ATCC PRA-425</strain>
    </source>
</reference>
<organism evidence="9 10">
    <name type="scientific">Perkinsus chesapeaki</name>
    <name type="common">Clam parasite</name>
    <name type="synonym">Perkinsus andrewsi</name>
    <dbReference type="NCBI Taxonomy" id="330153"/>
    <lineage>
        <taxon>Eukaryota</taxon>
        <taxon>Sar</taxon>
        <taxon>Alveolata</taxon>
        <taxon>Perkinsozoa</taxon>
        <taxon>Perkinsea</taxon>
        <taxon>Perkinsida</taxon>
        <taxon>Perkinsidae</taxon>
        <taxon>Perkinsus</taxon>
    </lineage>
</organism>
<gene>
    <name evidence="9" type="ORF">FOL47_005631</name>
</gene>
<evidence type="ECO:0000256" key="7">
    <source>
        <dbReference type="SAM" id="Phobius"/>
    </source>
</evidence>
<dbReference type="Pfam" id="PF03458">
    <property type="entry name" value="Gly_transporter"/>
    <property type="match status" value="2"/>
</dbReference>
<keyword evidence="4 7" id="KW-1133">Transmembrane helix</keyword>
<evidence type="ECO:0000256" key="5">
    <source>
        <dbReference type="ARBA" id="ARBA00023136"/>
    </source>
</evidence>
<keyword evidence="2" id="KW-1003">Cell membrane</keyword>
<comment type="subcellular location">
    <subcellularLocation>
        <location evidence="1">Cell membrane</location>
        <topology evidence="1">Multi-pass membrane protein</topology>
    </subcellularLocation>
</comment>
<dbReference type="InterPro" id="IPR005115">
    <property type="entry name" value="Gly_transporter"/>
</dbReference>
<dbReference type="PANTHER" id="PTHR30506:SF3">
    <property type="entry name" value="UPF0126 INNER MEMBRANE PROTEIN YADS-RELATED"/>
    <property type="match status" value="1"/>
</dbReference>
<evidence type="ECO:0000256" key="6">
    <source>
        <dbReference type="SAM" id="MobiDB-lite"/>
    </source>
</evidence>
<feature type="transmembrane region" description="Helical" evidence="7">
    <location>
        <begin position="57"/>
        <end position="81"/>
    </location>
</feature>